<feature type="domain" description="Glycoside hydrolase family 31 TIM barrel" evidence="6">
    <location>
        <begin position="198"/>
        <end position="507"/>
    </location>
</feature>
<dbReference type="GO" id="GO:0005975">
    <property type="term" value="P:carbohydrate metabolic process"/>
    <property type="evidence" value="ECO:0007669"/>
    <property type="project" value="InterPro"/>
</dbReference>
<dbReference type="Gene3D" id="2.60.40.1180">
    <property type="entry name" value="Golgi alpha-mannosidase II"/>
    <property type="match status" value="2"/>
</dbReference>
<dbReference type="SUPFAM" id="SSF51445">
    <property type="entry name" value="(Trans)glycosidases"/>
    <property type="match status" value="1"/>
</dbReference>
<dbReference type="Gene3D" id="2.60.40.1760">
    <property type="entry name" value="glycosyl hydrolase (family 31)"/>
    <property type="match status" value="1"/>
</dbReference>
<evidence type="ECO:0000256" key="1">
    <source>
        <dbReference type="ARBA" id="ARBA00001657"/>
    </source>
</evidence>
<keyword evidence="4" id="KW-0378">Hydrolase</keyword>
<name>A0A0F7ZK22_9HYPO</name>
<evidence type="ECO:0000256" key="4">
    <source>
        <dbReference type="RuleBase" id="RU361185"/>
    </source>
</evidence>
<feature type="region of interest" description="Disordered" evidence="5">
    <location>
        <begin position="1"/>
        <end position="21"/>
    </location>
</feature>
<dbReference type="InterPro" id="IPR048395">
    <property type="entry name" value="Glyco_hydro_31_C"/>
</dbReference>
<evidence type="ECO:0000259" key="6">
    <source>
        <dbReference type="Pfam" id="PF01055"/>
    </source>
</evidence>
<evidence type="ECO:0000256" key="3">
    <source>
        <dbReference type="ARBA" id="ARBA00012741"/>
    </source>
</evidence>
<dbReference type="Proteomes" id="UP000054481">
    <property type="component" value="Unassembled WGS sequence"/>
</dbReference>
<dbReference type="InterPro" id="IPR013780">
    <property type="entry name" value="Glyco_hydro_b"/>
</dbReference>
<dbReference type="EMBL" id="KQ030521">
    <property type="protein sequence ID" value="KJZ74906.1"/>
    <property type="molecule type" value="Genomic_DNA"/>
</dbReference>
<dbReference type="PANTHER" id="PTHR22762:SF89">
    <property type="entry name" value="ALPHA-XYLOSIDASE"/>
    <property type="match status" value="1"/>
</dbReference>
<evidence type="ECO:0000256" key="2">
    <source>
        <dbReference type="ARBA" id="ARBA00007806"/>
    </source>
</evidence>
<feature type="domain" description="Glycosyl hydrolase family 31 C-terminal" evidence="7">
    <location>
        <begin position="518"/>
        <end position="609"/>
    </location>
</feature>
<keyword evidence="4" id="KW-0326">Glycosidase</keyword>
<sequence>MLIQEDSQDIENPPTPYIGGRKGTDKYRLTILTDGLLRFEWAPDGEFEDRPSYFAAHRNDLVKNVPKYRVKESKEKVEIFTSRFQVTYDRNEFTPGGFFVVVFGYSGTRWRYGEVHETLGGTTRTLDNVDGRAPLGPGVAARKGFAHLDDSKSFLFTDDGYFALRRPGLGRVDGYLFCYGHDYRESVQAFYKLSGNQPLLPRWTFGNWWSRYYEYSDKSYLELMDTFAKYKIPLSAAVIDMDWHLVRDPRVIEAGESGWTGYTWNKQLFPDPPAFIEQLHRRKLKVTLNDHPSEGVARYEDQYKDMARVLDFDTSHGDPIPFNSSDRAFVDAYHGTLLKSLEKQGVDFWWIDYQQGTQSLKGIDPLWLLNHYHFKKWDTPGARPIILSRWADFGGQRYPLGFSGDTVVSWQSLDFQPEFTTTASNVGFGYFSGDLGGHMLGVRDDHLTTRWVQWGVFSPIFRLHSTKNNWVCKEPWKLPAGSGQGPRDVIISFMRLRHRLIPYLHTMNARAADKDKPSPLLEPMYWQWPEREEAYNVPNQYYFGTEILVAPITTPQNRATHTGKVRAWLPPGTRWVDWLTGVTYDGNRNFWLSRTLDKIPLLLKQGAIVPLDGNPEPENGARNPSSFEVVAVVGANGRFEMMEEAEDGKDNASPEWLRTPIVFDQAKGTLTVGPTKRSCSWSVRFVGFKSTKDIHASVDDKSLSPKVDVVDNGLLVTLGDVPSGAQATVSVGSQPGLSVNDPYALMFPILYDAEVGYRLKEDIEAIMTPKSVPTSVRATQLEALDMDADLRLVLMELLLADSRS</sequence>
<dbReference type="InterPro" id="IPR000322">
    <property type="entry name" value="Glyco_hydro_31_TIM"/>
</dbReference>
<dbReference type="PANTHER" id="PTHR22762">
    <property type="entry name" value="ALPHA-GLUCOSIDASE"/>
    <property type="match status" value="1"/>
</dbReference>
<proteinExistence type="inferred from homology"/>
<evidence type="ECO:0000256" key="5">
    <source>
        <dbReference type="SAM" id="MobiDB-lite"/>
    </source>
</evidence>
<protein>
    <recommendedName>
        <fullName evidence="3">alpha-glucosidase</fullName>
        <ecNumber evidence="3">3.2.1.20</ecNumber>
    </recommendedName>
</protein>
<dbReference type="Pfam" id="PF01055">
    <property type="entry name" value="Glyco_hydro_31_2nd"/>
    <property type="match status" value="1"/>
</dbReference>
<dbReference type="AlphaFoldDB" id="A0A0F7ZK22"/>
<dbReference type="Pfam" id="PF21365">
    <property type="entry name" value="Glyco_hydro_31_3rd"/>
    <property type="match status" value="1"/>
</dbReference>
<reference evidence="8 9" key="1">
    <citation type="journal article" date="2014" name="Genome Biol. Evol.">
        <title>Comparative genomics and transcriptomics analyses reveal divergent lifestyle features of nematode endoparasitic fungus Hirsutella minnesotensis.</title>
        <authorList>
            <person name="Lai Y."/>
            <person name="Liu K."/>
            <person name="Zhang X."/>
            <person name="Zhang X."/>
            <person name="Li K."/>
            <person name="Wang N."/>
            <person name="Shu C."/>
            <person name="Wu Y."/>
            <person name="Wang C."/>
            <person name="Bushley K.E."/>
            <person name="Xiang M."/>
            <person name="Liu X."/>
        </authorList>
    </citation>
    <scope>NUCLEOTIDE SEQUENCE [LARGE SCALE GENOMIC DNA]</scope>
    <source>
        <strain evidence="8 9">3608</strain>
    </source>
</reference>
<dbReference type="SUPFAM" id="SSF51011">
    <property type="entry name" value="Glycosyl hydrolase domain"/>
    <property type="match status" value="1"/>
</dbReference>
<dbReference type="OrthoDB" id="1334205at2759"/>
<organism evidence="8 9">
    <name type="scientific">Hirsutella minnesotensis 3608</name>
    <dbReference type="NCBI Taxonomy" id="1043627"/>
    <lineage>
        <taxon>Eukaryota</taxon>
        <taxon>Fungi</taxon>
        <taxon>Dikarya</taxon>
        <taxon>Ascomycota</taxon>
        <taxon>Pezizomycotina</taxon>
        <taxon>Sordariomycetes</taxon>
        <taxon>Hypocreomycetidae</taxon>
        <taxon>Hypocreales</taxon>
        <taxon>Ophiocordycipitaceae</taxon>
        <taxon>Hirsutella</taxon>
    </lineage>
</organism>
<dbReference type="EC" id="3.2.1.20" evidence="3"/>
<evidence type="ECO:0000313" key="9">
    <source>
        <dbReference type="Proteomes" id="UP000054481"/>
    </source>
</evidence>
<dbReference type="CDD" id="cd06595">
    <property type="entry name" value="GH31_u1"/>
    <property type="match status" value="1"/>
</dbReference>
<comment type="catalytic activity">
    <reaction evidence="1">
        <text>Hydrolysis of terminal, non-reducing (1-&gt;4)-linked alpha-D-glucose residues with release of alpha-D-glucose.</text>
        <dbReference type="EC" id="3.2.1.20"/>
    </reaction>
</comment>
<evidence type="ECO:0000259" key="7">
    <source>
        <dbReference type="Pfam" id="PF21365"/>
    </source>
</evidence>
<evidence type="ECO:0000313" key="8">
    <source>
        <dbReference type="EMBL" id="KJZ74906.1"/>
    </source>
</evidence>
<comment type="similarity">
    <text evidence="2 4">Belongs to the glycosyl hydrolase 31 family.</text>
</comment>
<accession>A0A0F7ZK22</accession>
<dbReference type="Gene3D" id="3.20.20.80">
    <property type="entry name" value="Glycosidases"/>
    <property type="match status" value="1"/>
</dbReference>
<gene>
    <name evidence="8" type="ORF">HIM_05637</name>
</gene>
<dbReference type="GO" id="GO:0004558">
    <property type="term" value="F:alpha-1,4-glucosidase activity"/>
    <property type="evidence" value="ECO:0007669"/>
    <property type="project" value="UniProtKB-EC"/>
</dbReference>
<dbReference type="InterPro" id="IPR017853">
    <property type="entry name" value="GH"/>
</dbReference>
<keyword evidence="9" id="KW-1185">Reference proteome</keyword>
<dbReference type="GO" id="GO:0006491">
    <property type="term" value="P:N-glycan processing"/>
    <property type="evidence" value="ECO:0007669"/>
    <property type="project" value="TreeGrafter"/>
</dbReference>